<name>A0ABR2ULA6_9PEZI</name>
<dbReference type="PANTHER" id="PTHR37534:SF46">
    <property type="entry name" value="ZN(II)2CYS6 TRANSCRIPTION FACTOR (EUROFUNG)"/>
    <property type="match status" value="1"/>
</dbReference>
<protein>
    <recommendedName>
        <fullName evidence="2">Zn(2)-C6 fungal-type domain-containing protein</fullName>
    </recommendedName>
</protein>
<keyword evidence="4" id="KW-1185">Reference proteome</keyword>
<gene>
    <name evidence="3" type="ORF">SUNI508_02147</name>
</gene>
<dbReference type="PROSITE" id="PS50048">
    <property type="entry name" value="ZN2_CY6_FUNGAL_2"/>
    <property type="match status" value="1"/>
</dbReference>
<dbReference type="Proteomes" id="UP001408356">
    <property type="component" value="Unassembled WGS sequence"/>
</dbReference>
<dbReference type="CDD" id="cd00067">
    <property type="entry name" value="GAL4"/>
    <property type="match status" value="1"/>
</dbReference>
<dbReference type="SUPFAM" id="SSF57701">
    <property type="entry name" value="Zn2/Cys6 DNA-binding domain"/>
    <property type="match status" value="1"/>
</dbReference>
<comment type="caution">
    <text evidence="3">The sequence shown here is derived from an EMBL/GenBank/DDBJ whole genome shotgun (WGS) entry which is preliminary data.</text>
</comment>
<dbReference type="PANTHER" id="PTHR37534">
    <property type="entry name" value="TRANSCRIPTIONAL ACTIVATOR PROTEIN UGA3"/>
    <property type="match status" value="1"/>
</dbReference>
<evidence type="ECO:0000256" key="1">
    <source>
        <dbReference type="ARBA" id="ARBA00023242"/>
    </source>
</evidence>
<accession>A0ABR2ULA6</accession>
<evidence type="ECO:0000259" key="2">
    <source>
        <dbReference type="PROSITE" id="PS50048"/>
    </source>
</evidence>
<dbReference type="Gene3D" id="4.10.240.10">
    <property type="entry name" value="Zn(2)-C6 fungal-type DNA-binding domain"/>
    <property type="match status" value="1"/>
</dbReference>
<proteinExistence type="predicted"/>
<dbReference type="EMBL" id="JARVKF010000418">
    <property type="protein sequence ID" value="KAK9415299.1"/>
    <property type="molecule type" value="Genomic_DNA"/>
</dbReference>
<evidence type="ECO:0000313" key="3">
    <source>
        <dbReference type="EMBL" id="KAK9415299.1"/>
    </source>
</evidence>
<dbReference type="InterPro" id="IPR036864">
    <property type="entry name" value="Zn2-C6_fun-type_DNA-bd_sf"/>
</dbReference>
<sequence length="492" mass="55744">MPRKQTERKRRVHTRSRNGCATCKAKHLRCDEQKPLCGRCLASGGSCGYTDRTAKHSQSPHPSDGTLTPKIEDLEFWDEVLGYSHVQEHVPLGYPGDEPPDYSILFNIFARYRSVVDREVESDSHGFLVEKAMSSPALLHSALLLSALRWTWYSGSSENIQKSCLQHKLEAVKFVNERVQDPATVATQTTITSVAALAMAESGLGRPETAHTHLHGLSQILVNQAPPPIGDGTLLHDLIVCTTQGLCQITMRHILDMTQSIDGCANTLTLFIEPAVQRLSEEPMNWNKTVGEIVSTKAFHERTDYTVPRTEAESRARFLQCCLKVATMLGPGNLDFFILNWFIEALIDELAISESAMLRDSFPRHAWLWAAMMARVAATSARHCNISERQQANEWKKITNRKIRLVTRAAKLKTWNEVEISLRSWVWRNDLLNAFAMREIWEEAMIDCEEVASDTVAPLFLDKRLYVSDEDRKPIIIEDKAFDQYTNSTWIF</sequence>
<evidence type="ECO:0000313" key="4">
    <source>
        <dbReference type="Proteomes" id="UP001408356"/>
    </source>
</evidence>
<feature type="domain" description="Zn(2)-C6 fungal-type" evidence="2">
    <location>
        <begin position="19"/>
        <end position="49"/>
    </location>
</feature>
<dbReference type="PROSITE" id="PS00463">
    <property type="entry name" value="ZN2_CY6_FUNGAL_1"/>
    <property type="match status" value="1"/>
</dbReference>
<keyword evidence="1" id="KW-0539">Nucleus</keyword>
<reference evidence="3 4" key="1">
    <citation type="journal article" date="2024" name="J. Plant Pathol.">
        <title>Sequence and assembly of the genome of Seiridium unicorne, isolate CBS 538.82, causal agent of cypress canker disease.</title>
        <authorList>
            <person name="Scali E."/>
            <person name="Rocca G.D."/>
            <person name="Danti R."/>
            <person name="Garbelotto M."/>
            <person name="Barberini S."/>
            <person name="Baroncelli R."/>
            <person name="Emiliani G."/>
        </authorList>
    </citation>
    <scope>NUCLEOTIDE SEQUENCE [LARGE SCALE GENOMIC DNA]</scope>
    <source>
        <strain evidence="3 4">BM-138-508</strain>
    </source>
</reference>
<dbReference type="Pfam" id="PF00172">
    <property type="entry name" value="Zn_clus"/>
    <property type="match status" value="1"/>
</dbReference>
<dbReference type="SMART" id="SM00066">
    <property type="entry name" value="GAL4"/>
    <property type="match status" value="1"/>
</dbReference>
<dbReference type="InterPro" id="IPR001138">
    <property type="entry name" value="Zn2Cys6_DnaBD"/>
</dbReference>
<organism evidence="3 4">
    <name type="scientific">Seiridium unicorne</name>
    <dbReference type="NCBI Taxonomy" id="138068"/>
    <lineage>
        <taxon>Eukaryota</taxon>
        <taxon>Fungi</taxon>
        <taxon>Dikarya</taxon>
        <taxon>Ascomycota</taxon>
        <taxon>Pezizomycotina</taxon>
        <taxon>Sordariomycetes</taxon>
        <taxon>Xylariomycetidae</taxon>
        <taxon>Amphisphaeriales</taxon>
        <taxon>Sporocadaceae</taxon>
        <taxon>Seiridium</taxon>
    </lineage>
</organism>